<reference evidence="3" key="1">
    <citation type="submission" date="2010-06" db="EMBL/GenBank/DDBJ databases">
        <authorList>
            <person name="Muzny D."/>
            <person name="Qin X."/>
            <person name="Buhay C."/>
            <person name="Dugan-Rocha S."/>
            <person name="Ding Y."/>
            <person name="Chen G."/>
            <person name="Hawes A."/>
            <person name="Holder M."/>
            <person name="Jhangiani S."/>
            <person name="Johnson A."/>
            <person name="Khan Z."/>
            <person name="Li Z."/>
            <person name="Liu W."/>
            <person name="Liu X."/>
            <person name="Perez L."/>
            <person name="Shen H."/>
            <person name="Wang Q."/>
            <person name="Watt J."/>
            <person name="Xi L."/>
            <person name="Xin Y."/>
            <person name="Zhou J."/>
            <person name="Deng J."/>
            <person name="Jiang H."/>
            <person name="Liu Y."/>
            <person name="Qu J."/>
            <person name="Song X.-Z."/>
            <person name="Zhang L."/>
            <person name="Villasana D."/>
            <person name="Johnson A."/>
            <person name="Liu J."/>
            <person name="Liyanage D."/>
            <person name="Lorensuhewa L."/>
            <person name="Robinson T."/>
            <person name="Song A."/>
            <person name="Song B.-B."/>
            <person name="Dinh H."/>
            <person name="Thornton R."/>
            <person name="Coyle M."/>
            <person name="Francisco L."/>
            <person name="Jackson L."/>
            <person name="Javaid M."/>
            <person name="Korchina V."/>
            <person name="Kovar C."/>
            <person name="Mata R."/>
            <person name="Mathew T."/>
            <person name="Ngo R."/>
            <person name="Nguyen L."/>
            <person name="Nguyen N."/>
            <person name="Okwuonu G."/>
            <person name="Ongeri F."/>
            <person name="Pham C."/>
            <person name="Simmons D."/>
            <person name="Wilczek-Boney K."/>
            <person name="Hale W."/>
            <person name="Jakkamsetti A."/>
            <person name="Pham P."/>
            <person name="Ruth R."/>
            <person name="San Lucas F."/>
            <person name="Warren J."/>
            <person name="Zhang J."/>
            <person name="Zhao Z."/>
            <person name="Zhou C."/>
            <person name="Zhu D."/>
            <person name="Lee S."/>
            <person name="Bess C."/>
            <person name="Blankenburg K."/>
            <person name="Forbes L."/>
            <person name="Fu Q."/>
            <person name="Gubbala S."/>
            <person name="Hirani K."/>
            <person name="Jayaseelan J.C."/>
            <person name="Lara F."/>
            <person name="Munidasa M."/>
            <person name="Palculict T."/>
            <person name="Patil S."/>
            <person name="Pu L.-L."/>
            <person name="Saada N."/>
            <person name="Tang L."/>
            <person name="Weissenberger G."/>
            <person name="Zhu Y."/>
            <person name="Hemphill L."/>
            <person name="Shang Y."/>
            <person name="Youmans B."/>
            <person name="Ayvaz T."/>
            <person name="Ross M."/>
            <person name="Santibanez J."/>
            <person name="Aqrawi P."/>
            <person name="Gross S."/>
            <person name="Joshi V."/>
            <person name="Fowler G."/>
            <person name="Nazareth L."/>
            <person name="Reid J."/>
            <person name="Worley K."/>
            <person name="Petrosino J."/>
            <person name="Highlander S."/>
            <person name="Gibbs R."/>
        </authorList>
    </citation>
    <scope>NUCLEOTIDE SEQUENCE [LARGE SCALE GENOMIC DNA]</scope>
    <source>
        <strain evidence="3">ATCC 33030</strain>
    </source>
</reference>
<feature type="domain" description="AMP-dependent synthetase/ligase" evidence="1">
    <location>
        <begin position="54"/>
        <end position="246"/>
    </location>
</feature>
<dbReference type="Pfam" id="PF00501">
    <property type="entry name" value="AMP-binding"/>
    <property type="match status" value="1"/>
</dbReference>
<dbReference type="SUPFAM" id="SSF56801">
    <property type="entry name" value="Acetyl-CoA synthetase-like"/>
    <property type="match status" value="1"/>
</dbReference>
<evidence type="ECO:0000259" key="2">
    <source>
        <dbReference type="Pfam" id="PF13193"/>
    </source>
</evidence>
<dbReference type="EC" id="6.2.1.26" evidence="3"/>
<dbReference type="Proteomes" id="UP000004208">
    <property type="component" value="Unassembled WGS sequence"/>
</dbReference>
<proteinExistence type="predicted"/>
<comment type="caution">
    <text evidence="3">The sequence shown here is derived from an EMBL/GenBank/DDBJ whole genome shotgun (WGS) entry which is preliminary data.</text>
</comment>
<dbReference type="PANTHER" id="PTHR43201">
    <property type="entry name" value="ACYL-COA SYNTHETASE"/>
    <property type="match status" value="1"/>
</dbReference>
<dbReference type="PANTHER" id="PTHR43201:SF32">
    <property type="entry name" value="2-SUCCINYLBENZOATE--COA LIGASE, CHLOROPLASTIC_PEROXISOMAL"/>
    <property type="match status" value="1"/>
</dbReference>
<dbReference type="AlphaFoldDB" id="D7WB25"/>
<dbReference type="GO" id="GO:0008756">
    <property type="term" value="F:o-succinylbenzoate-CoA ligase activity"/>
    <property type="evidence" value="ECO:0007669"/>
    <property type="project" value="UniProtKB-EC"/>
</dbReference>
<keyword evidence="3" id="KW-0436">Ligase</keyword>
<protein>
    <submittedName>
        <fullName evidence="3">O-succinylbenzoic acid--CoA ligase</fullName>
        <ecNumber evidence="3">6.2.1.26</ecNumber>
    </submittedName>
</protein>
<gene>
    <name evidence="3" type="primary">menE</name>
    <name evidence="3" type="ORF">HMPREF0291_10314</name>
</gene>
<dbReference type="InterPro" id="IPR025110">
    <property type="entry name" value="AMP-bd_C"/>
</dbReference>
<dbReference type="GO" id="GO:0006631">
    <property type="term" value="P:fatty acid metabolic process"/>
    <property type="evidence" value="ECO:0007669"/>
    <property type="project" value="TreeGrafter"/>
</dbReference>
<dbReference type="eggNOG" id="COG0318">
    <property type="taxonomic scope" value="Bacteria"/>
</dbReference>
<dbReference type="InterPro" id="IPR042099">
    <property type="entry name" value="ANL_N_sf"/>
</dbReference>
<evidence type="ECO:0000313" key="3">
    <source>
        <dbReference type="EMBL" id="EFK55056.1"/>
    </source>
</evidence>
<dbReference type="NCBIfam" id="NF005877">
    <property type="entry name" value="PRK07824.1"/>
    <property type="match status" value="1"/>
</dbReference>
<dbReference type="STRING" id="585529.HMPREF0291_10314"/>
<dbReference type="PROSITE" id="PS00455">
    <property type="entry name" value="AMP_BINDING"/>
    <property type="match status" value="1"/>
</dbReference>
<accession>D7WB25</accession>
<dbReference type="GO" id="GO:0031956">
    <property type="term" value="F:medium-chain fatty acid-CoA ligase activity"/>
    <property type="evidence" value="ECO:0007669"/>
    <property type="project" value="TreeGrafter"/>
</dbReference>
<organism evidence="3 4">
    <name type="scientific">Corynebacterium genitalium ATCC 33030</name>
    <dbReference type="NCBI Taxonomy" id="585529"/>
    <lineage>
        <taxon>Bacteria</taxon>
        <taxon>Bacillati</taxon>
        <taxon>Actinomycetota</taxon>
        <taxon>Actinomycetes</taxon>
        <taxon>Mycobacteriales</taxon>
        <taxon>Corynebacteriaceae</taxon>
        <taxon>Corynebacterium</taxon>
    </lineage>
</organism>
<feature type="domain" description="AMP-binding enzyme C-terminal" evidence="2">
    <location>
        <begin position="296"/>
        <end position="365"/>
    </location>
</feature>
<dbReference type="OrthoDB" id="9803968at2"/>
<dbReference type="InterPro" id="IPR045851">
    <property type="entry name" value="AMP-bd_C_sf"/>
</dbReference>
<dbReference type="HOGENOM" id="CLU_000022_59_3_11"/>
<evidence type="ECO:0000313" key="4">
    <source>
        <dbReference type="Proteomes" id="UP000004208"/>
    </source>
</evidence>
<dbReference type="InterPro" id="IPR000873">
    <property type="entry name" value="AMP-dep_synth/lig_dom"/>
</dbReference>
<dbReference type="EMBL" id="ACLJ02000001">
    <property type="protein sequence ID" value="EFK55056.1"/>
    <property type="molecule type" value="Genomic_DNA"/>
</dbReference>
<evidence type="ECO:0000259" key="1">
    <source>
        <dbReference type="Pfam" id="PF00501"/>
    </source>
</evidence>
<dbReference type="Pfam" id="PF13193">
    <property type="entry name" value="AMP-binding_C"/>
    <property type="match status" value="1"/>
</dbReference>
<keyword evidence="4" id="KW-1185">Reference proteome</keyword>
<sequence length="376" mass="39519">MPHILELLPVDLADPLAIMPDLEAAISGQCAVLPVPKDDPRRADQLRTTMRAGQSIADEIAVVVATSGSTGVPKGAQLTAANLISSADATHQALGGPGQWLLAMPAHHIAGLQVLVRSMVAGVEPEFVDLSSGFHISEFAARTHDLADTGERMYTAMTPMQLDKTMSTLAGIEALRLYSAVLVGGGAIHPKILEAAGKLRIRVVTTYGSSETSGGCVYDGRPLPGAQITLIDGRIHLGGPTIAHGYRNVPDHAAFAEPGWFATSDAGELIDGRLTVTGRLDTIIDTGGLKLHPEVVESFMLGVDGVTAACVVGVPDVRLGNRVCAAYAGSAEVADLMEAFDDLPRWQVPKDVRHVRTLPTTGPGKPDRTAVRELFA</sequence>
<dbReference type="Gene3D" id="3.40.50.12780">
    <property type="entry name" value="N-terminal domain of ligase-like"/>
    <property type="match status" value="1"/>
</dbReference>
<name>D7WB25_9CORY</name>
<dbReference type="InterPro" id="IPR020845">
    <property type="entry name" value="AMP-binding_CS"/>
</dbReference>
<dbReference type="Gene3D" id="3.30.300.30">
    <property type="match status" value="1"/>
</dbReference>